<sequence>MDVVRPRVGVSGCLLGSPVRYNGGHSRCRFLTDELARYVSWEPVCPEMEIGLGAPRPMVRLLSDGRLAAKDGTADHSGAVAELTGRTAPSWEELDGFVFKARSPSCGLFGVPRYSAGLPGERTDGQPVDHRGRGAFAAALTDARPDLPVEEEGRLNDPVLREHFVERIFAHARLRELLAGGWRAGDLVAFHSRHKLQIMAHEPEAYRESGRIVARAGTAPREETALAYRRVFTRALGVRPSRGRHVNALQHVFSLLTARLNGPRRHDLVETIGEFEAGRVPLSLPVALLRHHALGEELPYVVGQTYLDPYPQELGLRHRL</sequence>
<dbReference type="PANTHER" id="PTHR30087">
    <property type="entry name" value="INNER MEMBRANE PROTEIN"/>
    <property type="match status" value="1"/>
</dbReference>
<protein>
    <submittedName>
        <fullName evidence="2">DUF523 and DUF1722 domain-containing protein</fullName>
    </submittedName>
</protein>
<comment type="caution">
    <text evidence="2">The sequence shown here is derived from an EMBL/GenBank/DDBJ whole genome shotgun (WGS) entry which is preliminary data.</text>
</comment>
<dbReference type="InterPro" id="IPR013560">
    <property type="entry name" value="DUF1722"/>
</dbReference>
<name>A0ABN3UM72_9ACTN</name>
<evidence type="ECO:0000313" key="2">
    <source>
        <dbReference type="EMBL" id="GAA2735527.1"/>
    </source>
</evidence>
<accession>A0ABN3UM72</accession>
<dbReference type="Pfam" id="PF08349">
    <property type="entry name" value="DUF1722"/>
    <property type="match status" value="1"/>
</dbReference>
<dbReference type="PANTHER" id="PTHR30087:SF0">
    <property type="entry name" value="INNER MEMBRANE PROTEIN"/>
    <property type="match status" value="1"/>
</dbReference>
<dbReference type="RefSeq" id="WP_344455466.1">
    <property type="nucleotide sequence ID" value="NZ_BAAATZ010000029.1"/>
</dbReference>
<dbReference type="Pfam" id="PF04463">
    <property type="entry name" value="2-thiour_desulf"/>
    <property type="match status" value="1"/>
</dbReference>
<dbReference type="Proteomes" id="UP001501842">
    <property type="component" value="Unassembled WGS sequence"/>
</dbReference>
<organism evidence="2 3">
    <name type="scientific">Actinocorallia aurantiaca</name>
    <dbReference type="NCBI Taxonomy" id="46204"/>
    <lineage>
        <taxon>Bacteria</taxon>
        <taxon>Bacillati</taxon>
        <taxon>Actinomycetota</taxon>
        <taxon>Actinomycetes</taxon>
        <taxon>Streptosporangiales</taxon>
        <taxon>Thermomonosporaceae</taxon>
        <taxon>Actinocorallia</taxon>
    </lineage>
</organism>
<dbReference type="InterPro" id="IPR007553">
    <property type="entry name" value="2-thiour_desulf"/>
</dbReference>
<gene>
    <name evidence="2" type="ORF">GCM10010439_60550</name>
</gene>
<reference evidence="2 3" key="1">
    <citation type="journal article" date="2019" name="Int. J. Syst. Evol. Microbiol.">
        <title>The Global Catalogue of Microorganisms (GCM) 10K type strain sequencing project: providing services to taxonomists for standard genome sequencing and annotation.</title>
        <authorList>
            <consortium name="The Broad Institute Genomics Platform"/>
            <consortium name="The Broad Institute Genome Sequencing Center for Infectious Disease"/>
            <person name="Wu L."/>
            <person name="Ma J."/>
        </authorList>
    </citation>
    <scope>NUCLEOTIDE SEQUENCE [LARGE SCALE GENOMIC DNA]</scope>
    <source>
        <strain evidence="2 3">JCM 8201</strain>
    </source>
</reference>
<evidence type="ECO:0000313" key="3">
    <source>
        <dbReference type="Proteomes" id="UP001501842"/>
    </source>
</evidence>
<evidence type="ECO:0000259" key="1">
    <source>
        <dbReference type="Pfam" id="PF08349"/>
    </source>
</evidence>
<feature type="domain" description="DUF1722" evidence="1">
    <location>
        <begin position="195"/>
        <end position="311"/>
    </location>
</feature>
<proteinExistence type="predicted"/>
<dbReference type="EMBL" id="BAAATZ010000029">
    <property type="protein sequence ID" value="GAA2735527.1"/>
    <property type="molecule type" value="Genomic_DNA"/>
</dbReference>
<keyword evidence="3" id="KW-1185">Reference proteome</keyword>